<organism evidence="1 2">
    <name type="scientific">Spiromyces aspiralis</name>
    <dbReference type="NCBI Taxonomy" id="68401"/>
    <lineage>
        <taxon>Eukaryota</taxon>
        <taxon>Fungi</taxon>
        <taxon>Fungi incertae sedis</taxon>
        <taxon>Zoopagomycota</taxon>
        <taxon>Kickxellomycotina</taxon>
        <taxon>Kickxellomycetes</taxon>
        <taxon>Kickxellales</taxon>
        <taxon>Kickxellaceae</taxon>
        <taxon>Spiromyces</taxon>
    </lineage>
</organism>
<accession>A0ACC1HVK2</accession>
<keyword evidence="2" id="KW-1185">Reference proteome</keyword>
<dbReference type="Proteomes" id="UP001145114">
    <property type="component" value="Unassembled WGS sequence"/>
</dbReference>
<proteinExistence type="predicted"/>
<evidence type="ECO:0000313" key="1">
    <source>
        <dbReference type="EMBL" id="KAJ1679361.1"/>
    </source>
</evidence>
<dbReference type="EMBL" id="JAMZIH010000427">
    <property type="protein sequence ID" value="KAJ1679361.1"/>
    <property type="molecule type" value="Genomic_DNA"/>
</dbReference>
<reference evidence="1" key="1">
    <citation type="submission" date="2022-06" db="EMBL/GenBank/DDBJ databases">
        <title>Phylogenomic reconstructions and comparative analyses of Kickxellomycotina fungi.</title>
        <authorList>
            <person name="Reynolds N.K."/>
            <person name="Stajich J.E."/>
            <person name="Barry K."/>
            <person name="Grigoriev I.V."/>
            <person name="Crous P."/>
            <person name="Smith M.E."/>
        </authorList>
    </citation>
    <scope>NUCLEOTIDE SEQUENCE</scope>
    <source>
        <strain evidence="1">RSA 2271</strain>
    </source>
</reference>
<comment type="caution">
    <text evidence="1">The sequence shown here is derived from an EMBL/GenBank/DDBJ whole genome shotgun (WGS) entry which is preliminary data.</text>
</comment>
<protein>
    <submittedName>
        <fullName evidence="1">Uncharacterized protein</fullName>
    </submittedName>
</protein>
<name>A0ACC1HVK2_9FUNG</name>
<sequence>MLHGKPYSFAAYRGSDDADVVKEALSGKPCPELSGRVLFLESISHVDFAYICDRHCAAQGVVGRDVAKLDEETGFFYIPDFISKEEQQEIMENIRVDEERERLGRNGDSKWFRVQVRYVKHYGHSFDYHRKHIGTPDLAASTEIPQWMDKFVKRAFELVPTVTKYPDQMTIQQYPVGSGIPFHTDSHTSFGDTVFILSLLTPVAMDFRHPTTRTIVTKDLEPCSFVVMQGETRYGWEHAIRIRRSDLINGEVRERQERWSITMRTFNEAAECHCRYPALCDNDTEAVKKIREDRLAARRALKSATS</sequence>
<evidence type="ECO:0000313" key="2">
    <source>
        <dbReference type="Proteomes" id="UP001145114"/>
    </source>
</evidence>
<gene>
    <name evidence="1" type="ORF">EV182_002205</name>
</gene>